<proteinExistence type="predicted"/>
<dbReference type="Proteomes" id="UP000533324">
    <property type="component" value="Unassembled WGS sequence"/>
</dbReference>
<dbReference type="InterPro" id="IPR025264">
    <property type="entry name" value="Cag12"/>
</dbReference>
<dbReference type="Pfam" id="PF13117">
    <property type="entry name" value="Cag12"/>
    <property type="match status" value="1"/>
</dbReference>
<accession>A0A5L8QYD8</accession>
<organism evidence="1 2">
    <name type="scientific">Campylobacter lari</name>
    <dbReference type="NCBI Taxonomy" id="201"/>
    <lineage>
        <taxon>Bacteria</taxon>
        <taxon>Pseudomonadati</taxon>
        <taxon>Campylobacterota</taxon>
        <taxon>Epsilonproteobacteria</taxon>
        <taxon>Campylobacterales</taxon>
        <taxon>Campylobacteraceae</taxon>
        <taxon>Campylobacter</taxon>
    </lineage>
</organism>
<evidence type="ECO:0000313" key="1">
    <source>
        <dbReference type="EMBL" id="EAJ1254972.1"/>
    </source>
</evidence>
<comment type="caution">
    <text evidence="1">The sequence shown here is derived from an EMBL/GenBank/DDBJ whole genome shotgun (WGS) entry which is preliminary data.</text>
</comment>
<dbReference type="PROSITE" id="PS51257">
    <property type="entry name" value="PROKAR_LIPOPROTEIN"/>
    <property type="match status" value="1"/>
</dbReference>
<evidence type="ECO:0000313" key="2">
    <source>
        <dbReference type="Proteomes" id="UP000533324"/>
    </source>
</evidence>
<gene>
    <name evidence="1" type="ORF">A0Y59_07300</name>
</gene>
<name>A0A5L8QYD8_CAMLA</name>
<sequence length="146" mass="16647">MMKKTLSLLLLASVIFIGCASSAPKPKKLEGGSKLTLNNSLLEEKYRFVPKDSKLSNMDWIYQIELTKNKEGLLTNEQIVKTFLLAHNAKRIILIGEKNIIQEYEEYFKKNGVEAEMILQPISIIKGDKNTINMLFFHAKDGEINE</sequence>
<dbReference type="EMBL" id="AABVCV010000014">
    <property type="protein sequence ID" value="EAJ1254972.1"/>
    <property type="molecule type" value="Genomic_DNA"/>
</dbReference>
<reference evidence="1 2" key="1">
    <citation type="submission" date="2018-05" db="EMBL/GenBank/DDBJ databases">
        <authorList>
            <consortium name="PulseNet: The National Subtyping Network for Foodborne Disease Surveillance"/>
            <person name="Tarr C.L."/>
            <person name="Trees E."/>
            <person name="Katz L.S."/>
            <person name="Carleton-Romer H.A."/>
            <person name="Stroika S."/>
            <person name="Kucerova Z."/>
            <person name="Roache K.F."/>
            <person name="Sabol A.L."/>
            <person name="Besser J."/>
            <person name="Gerner-Smidt P."/>
        </authorList>
    </citation>
    <scope>NUCLEOTIDE SEQUENCE [LARGE SCALE GENOMIC DNA]</scope>
    <source>
        <strain evidence="1 2">1988D-2602</strain>
    </source>
</reference>
<protein>
    <submittedName>
        <fullName evidence="1">Cag pathogenicity island protein</fullName>
    </submittedName>
</protein>
<dbReference type="AlphaFoldDB" id="A0A5L8QYD8"/>